<dbReference type="EMBL" id="MPTB01000036">
    <property type="protein sequence ID" value="OMD43278.1"/>
    <property type="molecule type" value="Genomic_DNA"/>
</dbReference>
<feature type="domain" description="HTH cro/C1-type" evidence="1">
    <location>
        <begin position="2"/>
        <end position="51"/>
    </location>
</feature>
<sequence>MKQKGWNMSNLGRTIGINVGSISSILKGNKVMSVDQVDRVTAVLSLPAGYFYENYIQESMIEATPNWRRIGPFLYRCAELNKLDCVLKTVTILLEELTYAPLLFDVANDFFKRNWNDSAAILYDNVARCEIRQHSERLAFCQYRLFTLSIGDDQIQNFKAACQFEPFVERLDEKDQLDALKDLANIYRSLRRWDKVEELAQEMGRKARIQYFSKHRKEERMQEDLATSLPLFVYIAYSNLLLASVWDARGDFQQALECTYAYADLSWVKETDPETLHWIELFQHWAQANSYVNKLMAGDQSVLPDYVALIEGKKEIFAELLNIMEAANCYDINVDYILEKFESQILFYEYDLNSDLYTQQVIPEQIARLYYQMSKYYFNKGMYSQGFDYLFESLEKYTTKNNNNAIINCVGLFESFKEYALPETLTQYQKFIQRVWEKNEKEADLYIGSY</sequence>
<dbReference type="InterPro" id="IPR010982">
    <property type="entry name" value="Lambda_DNA-bd_dom_sf"/>
</dbReference>
<keyword evidence="3" id="KW-1185">Reference proteome</keyword>
<gene>
    <name evidence="2" type="ORF">BSK56_24565</name>
</gene>
<dbReference type="Gene3D" id="1.10.260.40">
    <property type="entry name" value="lambda repressor-like DNA-binding domains"/>
    <property type="match status" value="1"/>
</dbReference>
<protein>
    <submittedName>
        <fullName evidence="2">Transcriptional regulator</fullName>
    </submittedName>
</protein>
<dbReference type="InterPro" id="IPR001387">
    <property type="entry name" value="Cro/C1-type_HTH"/>
</dbReference>
<proteinExistence type="predicted"/>
<evidence type="ECO:0000259" key="1">
    <source>
        <dbReference type="PROSITE" id="PS50943"/>
    </source>
</evidence>
<evidence type="ECO:0000313" key="3">
    <source>
        <dbReference type="Proteomes" id="UP000187412"/>
    </source>
</evidence>
<dbReference type="CDD" id="cd00093">
    <property type="entry name" value="HTH_XRE"/>
    <property type="match status" value="1"/>
</dbReference>
<dbReference type="PROSITE" id="PS50943">
    <property type="entry name" value="HTH_CROC1"/>
    <property type="match status" value="1"/>
</dbReference>
<evidence type="ECO:0000313" key="2">
    <source>
        <dbReference type="EMBL" id="OMD43278.1"/>
    </source>
</evidence>
<dbReference type="Proteomes" id="UP000187412">
    <property type="component" value="Unassembled WGS sequence"/>
</dbReference>
<reference evidence="2 3" key="1">
    <citation type="submission" date="2016-10" db="EMBL/GenBank/DDBJ databases">
        <title>Paenibacillus species isolates.</title>
        <authorList>
            <person name="Beno S.M."/>
        </authorList>
    </citation>
    <scope>NUCLEOTIDE SEQUENCE [LARGE SCALE GENOMIC DNA]</scope>
    <source>
        <strain evidence="2 3">FSL H7-0744</strain>
    </source>
</reference>
<organism evidence="2 3">
    <name type="scientific">Paenibacillus borealis</name>
    <dbReference type="NCBI Taxonomy" id="160799"/>
    <lineage>
        <taxon>Bacteria</taxon>
        <taxon>Bacillati</taxon>
        <taxon>Bacillota</taxon>
        <taxon>Bacilli</taxon>
        <taxon>Bacillales</taxon>
        <taxon>Paenibacillaceae</taxon>
        <taxon>Paenibacillus</taxon>
    </lineage>
</organism>
<dbReference type="SUPFAM" id="SSF47413">
    <property type="entry name" value="lambda repressor-like DNA-binding domains"/>
    <property type="match status" value="1"/>
</dbReference>
<name>A0ABX3H1B0_PAEBO</name>
<comment type="caution">
    <text evidence="2">The sequence shown here is derived from an EMBL/GenBank/DDBJ whole genome shotgun (WGS) entry which is preliminary data.</text>
</comment>
<accession>A0ABX3H1B0</accession>